<evidence type="ECO:0000256" key="1">
    <source>
        <dbReference type="SAM" id="Phobius"/>
    </source>
</evidence>
<feature type="transmembrane region" description="Helical" evidence="1">
    <location>
        <begin position="247"/>
        <end position="267"/>
    </location>
</feature>
<comment type="caution">
    <text evidence="3">The sequence shown here is derived from an EMBL/GenBank/DDBJ whole genome shotgun (WGS) entry which is preliminary data.</text>
</comment>
<gene>
    <name evidence="3" type="ORF">BO219_13585</name>
</gene>
<organism evidence="3 4">
    <name type="scientific">Anoxybacillus kestanbolensis</name>
    <dbReference type="NCBI Taxonomy" id="227476"/>
    <lineage>
        <taxon>Bacteria</taxon>
        <taxon>Bacillati</taxon>
        <taxon>Bacillota</taxon>
        <taxon>Bacilli</taxon>
        <taxon>Bacillales</taxon>
        <taxon>Anoxybacillaceae</taxon>
        <taxon>Anoxybacillus</taxon>
    </lineage>
</organism>
<dbReference type="PANTHER" id="PTHR43630">
    <property type="entry name" value="POLY-BETA-1,6-N-ACETYL-D-GLUCOSAMINE SYNTHASE"/>
    <property type="match status" value="1"/>
</dbReference>
<keyword evidence="1" id="KW-0472">Membrane</keyword>
<sequence>MGGLSKWLDVVVIGRNEGSNLEKLYKSLFPIKDILNEIIFVDSASKDDSVIISEKYGCKIICLDESPFLCASVGRYVGTKIAKSEWILYLDGDMELHVEFADWLKDFQPKKDNNIAGYLGYYEYIDNKTNKKERKIIGSTKGETDYFGGAVLLNKNVVLQAGNWSLSVISNEEIELYSRIQALGYKVHTIDITMVTHYTELMPKHKIALDLFVPFFSKKKFYGPGQAVMSAISRGTFIDFIKAQPDLFFTIGVNIISLILICISIIFSNKWPIVVLTVLHVIILIKLFSVKKYVLYQGLSFRIPFGIYYSFKYISEFNQFKEYIESKISLLNYQRIDLINKDTVR</sequence>
<accession>A0A1V3FF06</accession>
<dbReference type="SUPFAM" id="SSF53448">
    <property type="entry name" value="Nucleotide-diphospho-sugar transferases"/>
    <property type="match status" value="1"/>
</dbReference>
<keyword evidence="4" id="KW-1185">Reference proteome</keyword>
<dbReference type="PANTHER" id="PTHR43630:SF2">
    <property type="entry name" value="GLYCOSYLTRANSFERASE"/>
    <property type="match status" value="1"/>
</dbReference>
<keyword evidence="1" id="KW-0812">Transmembrane</keyword>
<feature type="transmembrane region" description="Helical" evidence="1">
    <location>
        <begin position="273"/>
        <end position="290"/>
    </location>
</feature>
<keyword evidence="1" id="KW-1133">Transmembrane helix</keyword>
<protein>
    <recommendedName>
        <fullName evidence="2">Glycosyltransferase 2-like domain-containing protein</fullName>
    </recommendedName>
</protein>
<dbReference type="EMBL" id="MQAD01000033">
    <property type="protein sequence ID" value="OOE00235.1"/>
    <property type="molecule type" value="Genomic_DNA"/>
</dbReference>
<dbReference type="CDD" id="cd00761">
    <property type="entry name" value="Glyco_tranf_GTA_type"/>
    <property type="match status" value="1"/>
</dbReference>
<dbReference type="Pfam" id="PF00535">
    <property type="entry name" value="Glycos_transf_2"/>
    <property type="match status" value="1"/>
</dbReference>
<evidence type="ECO:0000259" key="2">
    <source>
        <dbReference type="Pfam" id="PF00535"/>
    </source>
</evidence>
<reference evidence="4" key="1">
    <citation type="submission" date="2016-11" db="EMBL/GenBank/DDBJ databases">
        <title>Draft genome sequence of Anoxybacillus sp. strain 103 isolated from the Qarvajar hot spring in Nagorno-Karabach.</title>
        <authorList>
            <person name="Hovhannisyan P."/>
            <person name="Panosyan H."/>
            <person name="Birkeland N.-K."/>
        </authorList>
    </citation>
    <scope>NUCLEOTIDE SEQUENCE [LARGE SCALE GENOMIC DNA]</scope>
    <source>
        <strain evidence="4">103</strain>
    </source>
</reference>
<name>A0A1V3FF06_9BACL</name>
<dbReference type="InterPro" id="IPR029044">
    <property type="entry name" value="Nucleotide-diphossugar_trans"/>
</dbReference>
<dbReference type="Gene3D" id="3.90.550.10">
    <property type="entry name" value="Spore Coat Polysaccharide Biosynthesis Protein SpsA, Chain A"/>
    <property type="match status" value="1"/>
</dbReference>
<dbReference type="InterPro" id="IPR001173">
    <property type="entry name" value="Glyco_trans_2-like"/>
</dbReference>
<dbReference type="AlphaFoldDB" id="A0A1V3FF06"/>
<proteinExistence type="predicted"/>
<feature type="domain" description="Glycosyltransferase 2-like" evidence="2">
    <location>
        <begin position="10"/>
        <end position="136"/>
    </location>
</feature>
<dbReference type="Proteomes" id="UP000188458">
    <property type="component" value="Unassembled WGS sequence"/>
</dbReference>
<evidence type="ECO:0000313" key="3">
    <source>
        <dbReference type="EMBL" id="OOE00235.1"/>
    </source>
</evidence>
<evidence type="ECO:0000313" key="4">
    <source>
        <dbReference type="Proteomes" id="UP000188458"/>
    </source>
</evidence>